<dbReference type="Pfam" id="PF00578">
    <property type="entry name" value="AhpC-TSA"/>
    <property type="match status" value="1"/>
</dbReference>
<comment type="caution">
    <text evidence="2">The sequence shown here is derived from an EMBL/GenBank/DDBJ whole genome shotgun (WGS) entry which is preliminary data.</text>
</comment>
<dbReference type="EMBL" id="NEVP01000003">
    <property type="protein sequence ID" value="OZI54173.1"/>
    <property type="molecule type" value="Genomic_DNA"/>
</dbReference>
<reference evidence="2 3" key="1">
    <citation type="submission" date="2017-05" db="EMBL/GenBank/DDBJ databases">
        <title>Complete and WGS of Bordetella genogroups.</title>
        <authorList>
            <person name="Spilker T."/>
            <person name="LiPuma J."/>
        </authorList>
    </citation>
    <scope>NUCLEOTIDE SEQUENCE [LARGE SCALE GENOMIC DNA]</scope>
    <source>
        <strain evidence="2 3">AU10456</strain>
    </source>
</reference>
<dbReference type="InterPro" id="IPR000866">
    <property type="entry name" value="AhpC/TSA"/>
</dbReference>
<protein>
    <submittedName>
        <fullName evidence="2">Alkyl hydroperoxide reductase</fullName>
    </submittedName>
</protein>
<name>A0A261TZZ0_9BORD</name>
<dbReference type="InterPro" id="IPR036249">
    <property type="entry name" value="Thioredoxin-like_sf"/>
</dbReference>
<proteinExistence type="predicted"/>
<keyword evidence="3" id="KW-1185">Reference proteome</keyword>
<dbReference type="PANTHER" id="PTHR42852">
    <property type="entry name" value="THIOL:DISULFIDE INTERCHANGE PROTEIN DSBE"/>
    <property type="match status" value="1"/>
</dbReference>
<evidence type="ECO:0000313" key="2">
    <source>
        <dbReference type="EMBL" id="OZI54173.1"/>
    </source>
</evidence>
<dbReference type="PANTHER" id="PTHR42852:SF13">
    <property type="entry name" value="PROTEIN DIPZ"/>
    <property type="match status" value="1"/>
</dbReference>
<feature type="domain" description="Thioredoxin" evidence="1">
    <location>
        <begin position="7"/>
        <end position="160"/>
    </location>
</feature>
<dbReference type="GO" id="GO:0016209">
    <property type="term" value="F:antioxidant activity"/>
    <property type="evidence" value="ECO:0007669"/>
    <property type="project" value="InterPro"/>
</dbReference>
<dbReference type="InterPro" id="IPR013766">
    <property type="entry name" value="Thioredoxin_domain"/>
</dbReference>
<dbReference type="PROSITE" id="PS51352">
    <property type="entry name" value="THIOREDOXIN_2"/>
    <property type="match status" value="1"/>
</dbReference>
<accession>A0A261TZZ0</accession>
<dbReference type="Gene3D" id="3.40.30.10">
    <property type="entry name" value="Glutaredoxin"/>
    <property type="match status" value="1"/>
</dbReference>
<organism evidence="2 3">
    <name type="scientific">Bordetella genomosp. 5</name>
    <dbReference type="NCBI Taxonomy" id="1395608"/>
    <lineage>
        <taxon>Bacteria</taxon>
        <taxon>Pseudomonadati</taxon>
        <taxon>Pseudomonadota</taxon>
        <taxon>Betaproteobacteria</taxon>
        <taxon>Burkholderiales</taxon>
        <taxon>Alcaligenaceae</taxon>
        <taxon>Bordetella</taxon>
    </lineage>
</organism>
<dbReference type="GO" id="GO:0016491">
    <property type="term" value="F:oxidoreductase activity"/>
    <property type="evidence" value="ECO:0007669"/>
    <property type="project" value="InterPro"/>
</dbReference>
<dbReference type="InterPro" id="IPR050553">
    <property type="entry name" value="Thioredoxin_ResA/DsbE_sf"/>
</dbReference>
<dbReference type="AlphaFoldDB" id="A0A261TZZ0"/>
<gene>
    <name evidence="2" type="ORF">CAL25_05175</name>
</gene>
<dbReference type="RefSeq" id="WP_094798897.1">
    <property type="nucleotide sequence ID" value="NZ_NEVP01000003.1"/>
</dbReference>
<dbReference type="SUPFAM" id="SSF52833">
    <property type="entry name" value="Thioredoxin-like"/>
    <property type="match status" value="1"/>
</dbReference>
<dbReference type="OrthoDB" id="9811352at2"/>
<sequence>MTALYDPRQALPAPPLQTTQWLNTPHPIDLAALRGKVVVLHAFQMLCPGCVMQGLPQAERVHRLFRNQDVAVIGLHSVFEHHAVMTPQALDAFVHEYRWSFPIGIDQPDGRDGIPLTMRTYALRGTPSLILIDRAGRLRLHHFGHLDDLVLGAAIGQLLSEPASVAAGQDDAERPSLEPPGDCAQGVCAVRT</sequence>
<evidence type="ECO:0000259" key="1">
    <source>
        <dbReference type="PROSITE" id="PS51352"/>
    </source>
</evidence>
<evidence type="ECO:0000313" key="3">
    <source>
        <dbReference type="Proteomes" id="UP000216913"/>
    </source>
</evidence>
<dbReference type="Proteomes" id="UP000216913">
    <property type="component" value="Unassembled WGS sequence"/>
</dbReference>